<dbReference type="AlphaFoldDB" id="A0A923MYH5"/>
<feature type="signal peptide" evidence="1">
    <location>
        <begin position="1"/>
        <end position="23"/>
    </location>
</feature>
<gene>
    <name evidence="2" type="ORF">H8R25_03310</name>
</gene>
<name>A0A923MYH5_9FLAO</name>
<evidence type="ECO:0000256" key="1">
    <source>
        <dbReference type="SAM" id="SignalP"/>
    </source>
</evidence>
<dbReference type="Proteomes" id="UP000641454">
    <property type="component" value="Unassembled WGS sequence"/>
</dbReference>
<evidence type="ECO:0000313" key="2">
    <source>
        <dbReference type="EMBL" id="MBC5843465.1"/>
    </source>
</evidence>
<comment type="caution">
    <text evidence="2">The sequence shown here is derived from an EMBL/GenBank/DDBJ whole genome shotgun (WGS) entry which is preliminary data.</text>
</comment>
<reference evidence="2 3" key="1">
    <citation type="submission" date="2020-08" db="EMBL/GenBank/DDBJ databases">
        <title>Description of novel Flavobacterium F-392 isolate.</title>
        <authorList>
            <person name="Saticioglu I.B."/>
            <person name="Duman M."/>
            <person name="Altun S."/>
        </authorList>
    </citation>
    <scope>NUCLEOTIDE SEQUENCE [LARGE SCALE GENOMIC DNA]</scope>
    <source>
        <strain evidence="2 3">F-392</strain>
    </source>
</reference>
<accession>A0A923MYH5</accession>
<sequence>MMKKVLYSALPFCCFFLFVFAVAKTNNADATFRLQTTQNSFTAGTPIALTFATASKTATAHLFVIHSYGKTLLTSQNINGQLVFHIPAIYCIKTGDFSWFLIQNNKTVVSGTFVTTPNNTTPTLLENYLGPPSLLTGTEHFTMMVAIPTDSYDNPKDNNTAVYIKDQFLENITTTEKKTDFFIAWKNIYSRTKSGKMLVSTECNNTASKEFETDIQPSPGKNFTINYSRNHKYADGNQITLLETSIIRDSYGNIVGDGTMVTFQVVTTNDILLKTYAATINGIAIAQILHPDHNETFTVKGYVTGIAESNSIKIDYLALIKTFNYEFTEGNRKITVGPVRSFMNQIVPDGIKVELKIYHKNNLIESKIVETAKGIANFYLLAPFYKEKEYQFEISTLGITQKTAIKKYETN</sequence>
<protein>
    <submittedName>
        <fullName evidence="2">Uncharacterized protein</fullName>
    </submittedName>
</protein>
<organism evidence="2 3">
    <name type="scientific">Flavobacterium muglaense</name>
    <dbReference type="NCBI Taxonomy" id="2764716"/>
    <lineage>
        <taxon>Bacteria</taxon>
        <taxon>Pseudomonadati</taxon>
        <taxon>Bacteroidota</taxon>
        <taxon>Flavobacteriia</taxon>
        <taxon>Flavobacteriales</taxon>
        <taxon>Flavobacteriaceae</taxon>
        <taxon>Flavobacterium</taxon>
    </lineage>
</organism>
<keyword evidence="3" id="KW-1185">Reference proteome</keyword>
<dbReference type="EMBL" id="JACRUL010000004">
    <property type="protein sequence ID" value="MBC5843465.1"/>
    <property type="molecule type" value="Genomic_DNA"/>
</dbReference>
<feature type="chain" id="PRO_5037274444" evidence="1">
    <location>
        <begin position="24"/>
        <end position="411"/>
    </location>
</feature>
<evidence type="ECO:0000313" key="3">
    <source>
        <dbReference type="Proteomes" id="UP000641454"/>
    </source>
</evidence>
<proteinExistence type="predicted"/>
<keyword evidence="1" id="KW-0732">Signal</keyword>